<dbReference type="Proteomes" id="UP001235712">
    <property type="component" value="Unassembled WGS sequence"/>
</dbReference>
<feature type="domain" description="IraD/Gp25-like" evidence="1">
    <location>
        <begin position="28"/>
        <end position="85"/>
    </location>
</feature>
<evidence type="ECO:0000313" key="2">
    <source>
        <dbReference type="EMBL" id="MDP9829444.1"/>
    </source>
</evidence>
<protein>
    <submittedName>
        <fullName evidence="2">Phage baseplate assembly protein W</fullName>
    </submittedName>
</protein>
<keyword evidence="3" id="KW-1185">Reference proteome</keyword>
<dbReference type="RefSeq" id="WP_307247635.1">
    <property type="nucleotide sequence ID" value="NZ_JAUSQZ010000001.1"/>
</dbReference>
<dbReference type="InterPro" id="IPR007048">
    <property type="entry name" value="IraD/Gp25-like"/>
</dbReference>
<gene>
    <name evidence="2" type="ORF">J2S57_005193</name>
</gene>
<organism evidence="2 3">
    <name type="scientific">Kineosporia succinea</name>
    <dbReference type="NCBI Taxonomy" id="84632"/>
    <lineage>
        <taxon>Bacteria</taxon>
        <taxon>Bacillati</taxon>
        <taxon>Actinomycetota</taxon>
        <taxon>Actinomycetes</taxon>
        <taxon>Kineosporiales</taxon>
        <taxon>Kineosporiaceae</taxon>
        <taxon>Kineosporia</taxon>
    </lineage>
</organism>
<dbReference type="Pfam" id="PF04965">
    <property type="entry name" value="GPW_gp25"/>
    <property type="match status" value="1"/>
</dbReference>
<dbReference type="EMBL" id="JAUSQZ010000001">
    <property type="protein sequence ID" value="MDP9829444.1"/>
    <property type="molecule type" value="Genomic_DNA"/>
</dbReference>
<dbReference type="SUPFAM" id="SSF160719">
    <property type="entry name" value="gpW/gp25-like"/>
    <property type="match status" value="1"/>
</dbReference>
<accession>A0ABT9P9R9</accession>
<name>A0ABT9P9R9_9ACTN</name>
<evidence type="ECO:0000313" key="3">
    <source>
        <dbReference type="Proteomes" id="UP001235712"/>
    </source>
</evidence>
<proteinExistence type="predicted"/>
<dbReference type="Gene3D" id="3.10.450.40">
    <property type="match status" value="1"/>
</dbReference>
<reference evidence="2 3" key="1">
    <citation type="submission" date="2023-07" db="EMBL/GenBank/DDBJ databases">
        <title>Sequencing the genomes of 1000 actinobacteria strains.</title>
        <authorList>
            <person name="Klenk H.-P."/>
        </authorList>
    </citation>
    <scope>NUCLEOTIDE SEQUENCE [LARGE SCALE GENOMIC DNA]</scope>
    <source>
        <strain evidence="2 3">DSM 44388</strain>
    </source>
</reference>
<evidence type="ECO:0000259" key="1">
    <source>
        <dbReference type="Pfam" id="PF04965"/>
    </source>
</evidence>
<comment type="caution">
    <text evidence="2">The sequence shown here is derived from an EMBL/GenBank/DDBJ whole genome shotgun (WGS) entry which is preliminary data.</text>
</comment>
<sequence>MADIPHLAIPLRLSPAGAFAVNEDGDIDDVTQCVAVLLDTPVGSRLEVPEYGVGDLTFVMSRDGALETAGVETAVAEWEPRAEVDLESVVGVAGDRDDAETRAVILAGVRLT</sequence>